<comment type="caution">
    <text evidence="2">The sequence shown here is derived from an EMBL/GenBank/DDBJ whole genome shotgun (WGS) entry which is preliminary data.</text>
</comment>
<dbReference type="Proteomes" id="UP000288388">
    <property type="component" value="Unassembled WGS sequence"/>
</dbReference>
<dbReference type="InterPro" id="IPR035093">
    <property type="entry name" value="RelE/ParE_toxin_dom_sf"/>
</dbReference>
<dbReference type="AlphaFoldDB" id="A0A437UK81"/>
<reference evidence="2 4" key="2">
    <citation type="submission" date="2018-12" db="EMBL/GenBank/DDBJ databases">
        <title>A novel vanA-carrying plasmid in a clinical isolate of Enterococcus avium.</title>
        <authorList>
            <person name="Bernasconi O.J."/>
            <person name="Luzzaro F."/>
            <person name="Endimiani A."/>
        </authorList>
    </citation>
    <scope>NUCLEOTIDE SEQUENCE [LARGE SCALE GENOMIC DNA]</scope>
    <source>
        <strain evidence="2 4">LC0559/18</strain>
    </source>
</reference>
<name>A0A437UK81_ENTAV</name>
<gene>
    <name evidence="3" type="ORF">AUF17_13560</name>
    <name evidence="2" type="ORF">EK398_03775</name>
    <name evidence="1" type="ORF">P7D43_01170</name>
</gene>
<evidence type="ECO:0000313" key="4">
    <source>
        <dbReference type="Proteomes" id="UP000288388"/>
    </source>
</evidence>
<dbReference type="Gene3D" id="3.30.2310.20">
    <property type="entry name" value="RelE-like"/>
    <property type="match status" value="1"/>
</dbReference>
<reference evidence="3 5" key="1">
    <citation type="submission" date="2017-10" db="EMBL/GenBank/DDBJ databases">
        <title>FDA dAtabase for Regulatory Grade micrObial Sequences (FDA-ARGOS): Supporting development and validation of Infectious Disease Dx tests.</title>
        <authorList>
            <person name="Campos J."/>
            <person name="Goldberg B."/>
            <person name="Tallon L.J."/>
            <person name="Sadzewicz L."/>
            <person name="Sengamalay N."/>
            <person name="Ott S."/>
            <person name="Godinez A."/>
            <person name="Nagaraj S."/>
            <person name="Vyas G."/>
            <person name="Aluvathingal J."/>
            <person name="Nadendla S."/>
            <person name="Geyer C."/>
            <person name="Nandy P."/>
            <person name="Hobson J."/>
            <person name="Sichtig H."/>
        </authorList>
    </citation>
    <scope>NUCLEOTIDE SEQUENCE [LARGE SCALE GENOMIC DNA]</scope>
    <source>
        <strain evidence="3 5">FDAARGOS_185</strain>
    </source>
</reference>
<dbReference type="Proteomes" id="UP000316316">
    <property type="component" value="Unassembled WGS sequence"/>
</dbReference>
<accession>A0A437UK81</accession>
<protein>
    <submittedName>
        <fullName evidence="2">Type II toxin-antitoxin system RelE/ParE family toxin</fullName>
    </submittedName>
</protein>
<proteinExistence type="predicted"/>
<organism evidence="2 4">
    <name type="scientific">Enterococcus avium</name>
    <name type="common">Streptococcus avium</name>
    <dbReference type="NCBI Taxonomy" id="33945"/>
    <lineage>
        <taxon>Bacteria</taxon>
        <taxon>Bacillati</taxon>
        <taxon>Bacillota</taxon>
        <taxon>Bacilli</taxon>
        <taxon>Lactobacillales</taxon>
        <taxon>Enterococcaceae</taxon>
        <taxon>Enterococcus</taxon>
    </lineage>
</organism>
<evidence type="ECO:0000313" key="3">
    <source>
        <dbReference type="EMBL" id="TRZ35040.1"/>
    </source>
</evidence>
<evidence type="ECO:0000313" key="5">
    <source>
        <dbReference type="Proteomes" id="UP000316316"/>
    </source>
</evidence>
<dbReference type="EMBL" id="JARPWH010000002">
    <property type="protein sequence ID" value="MDT2400967.1"/>
    <property type="molecule type" value="Genomic_DNA"/>
</dbReference>
<dbReference type="EMBL" id="PDXQ01000001">
    <property type="protein sequence ID" value="TRZ35040.1"/>
    <property type="molecule type" value="Genomic_DNA"/>
</dbReference>
<reference evidence="1" key="3">
    <citation type="submission" date="2023-03" db="EMBL/GenBank/DDBJ databases">
        <authorList>
            <person name="Shen W."/>
            <person name="Cai J."/>
        </authorList>
    </citation>
    <scope>NUCLEOTIDE SEQUENCE</scope>
    <source>
        <strain evidence="1">P33-2</strain>
    </source>
</reference>
<dbReference type="GeneID" id="69569799"/>
<evidence type="ECO:0000313" key="2">
    <source>
        <dbReference type="EMBL" id="RVU94052.1"/>
    </source>
</evidence>
<dbReference type="RefSeq" id="WP_048719205.1">
    <property type="nucleotide sequence ID" value="NZ_CABGUH010000001.1"/>
</dbReference>
<dbReference type="EMBL" id="RYZS01000001">
    <property type="protein sequence ID" value="RVU94052.1"/>
    <property type="molecule type" value="Genomic_DNA"/>
</dbReference>
<sequence>MKSYQLIYSVSFRNSLIQLISEWENELFLSEEKIKHFVQLIYRSLELLKLFPKMHEDVSPLYGFDIPTYRILIGQSYAIFYRIDEENHSVLIGKIFKQKQMHLKF</sequence>
<dbReference type="SUPFAM" id="SSF143011">
    <property type="entry name" value="RelE-like"/>
    <property type="match status" value="1"/>
</dbReference>
<dbReference type="Proteomes" id="UP001260773">
    <property type="component" value="Unassembled WGS sequence"/>
</dbReference>
<evidence type="ECO:0000313" key="1">
    <source>
        <dbReference type="EMBL" id="MDT2400967.1"/>
    </source>
</evidence>